<dbReference type="Proteomes" id="UP000325315">
    <property type="component" value="Unassembled WGS sequence"/>
</dbReference>
<dbReference type="GO" id="GO:0016874">
    <property type="term" value="F:ligase activity"/>
    <property type="evidence" value="ECO:0007669"/>
    <property type="project" value="UniProtKB-KW"/>
</dbReference>
<keyword evidence="3" id="KW-1185">Reference proteome</keyword>
<organism evidence="2 3">
    <name type="scientific">Gossypium australe</name>
    <dbReference type="NCBI Taxonomy" id="47621"/>
    <lineage>
        <taxon>Eukaryota</taxon>
        <taxon>Viridiplantae</taxon>
        <taxon>Streptophyta</taxon>
        <taxon>Embryophyta</taxon>
        <taxon>Tracheophyta</taxon>
        <taxon>Spermatophyta</taxon>
        <taxon>Magnoliopsida</taxon>
        <taxon>eudicotyledons</taxon>
        <taxon>Gunneridae</taxon>
        <taxon>Pentapetalae</taxon>
        <taxon>rosids</taxon>
        <taxon>malvids</taxon>
        <taxon>Malvales</taxon>
        <taxon>Malvaceae</taxon>
        <taxon>Malvoideae</taxon>
        <taxon>Gossypium</taxon>
    </lineage>
</organism>
<gene>
    <name evidence="2" type="ORF">EPI10_022516</name>
</gene>
<name>A0A5B6VSH9_9ROSI</name>
<protein>
    <submittedName>
        <fullName evidence="2">Methionine--tRNA ligase</fullName>
    </submittedName>
</protein>
<dbReference type="OrthoDB" id="973974at2759"/>
<dbReference type="EMBL" id="SMMG02000005">
    <property type="protein sequence ID" value="KAA3472002.1"/>
    <property type="molecule type" value="Genomic_DNA"/>
</dbReference>
<sequence length="208" mass="23796">MTNWSSLRGHRDIVMIPTPGAPNGADGQPSADHYQENSSGSMLTGRKKRNQKDTGKGKGIKKQRLPRLTGESSNLGKESLEEHKTVEQSWKNLTDQINRRMTTLINLTSIGAKTMTKIFCLFLSHLLCDMKVKGKYWDWLRNCPKVLATVSQIEEKWPLLSNLQKIKENMKKIMAEFRAGSLMEVEAKQKLNELKKELYHIDLEQQAR</sequence>
<evidence type="ECO:0000313" key="2">
    <source>
        <dbReference type="EMBL" id="KAA3472002.1"/>
    </source>
</evidence>
<evidence type="ECO:0000256" key="1">
    <source>
        <dbReference type="SAM" id="MobiDB-lite"/>
    </source>
</evidence>
<dbReference type="PANTHER" id="PTHR35021:SF8">
    <property type="entry name" value="FIBER PROTEIN FB17"/>
    <property type="match status" value="1"/>
</dbReference>
<keyword evidence="2" id="KW-0436">Ligase</keyword>
<accession>A0A5B6VSH9</accession>
<dbReference type="AlphaFoldDB" id="A0A5B6VSH9"/>
<proteinExistence type="predicted"/>
<evidence type="ECO:0000313" key="3">
    <source>
        <dbReference type="Proteomes" id="UP000325315"/>
    </source>
</evidence>
<dbReference type="PANTHER" id="PTHR35021">
    <property type="match status" value="1"/>
</dbReference>
<reference evidence="3" key="1">
    <citation type="journal article" date="2019" name="Plant Biotechnol. J.">
        <title>Genome sequencing of the Australian wild diploid species Gossypium australe highlights disease resistance and delayed gland morphogenesis.</title>
        <authorList>
            <person name="Cai Y."/>
            <person name="Cai X."/>
            <person name="Wang Q."/>
            <person name="Wang P."/>
            <person name="Zhang Y."/>
            <person name="Cai C."/>
            <person name="Xu Y."/>
            <person name="Wang K."/>
            <person name="Zhou Z."/>
            <person name="Wang C."/>
            <person name="Geng S."/>
            <person name="Li B."/>
            <person name="Dong Q."/>
            <person name="Hou Y."/>
            <person name="Wang H."/>
            <person name="Ai P."/>
            <person name="Liu Z."/>
            <person name="Yi F."/>
            <person name="Sun M."/>
            <person name="An G."/>
            <person name="Cheng J."/>
            <person name="Zhang Y."/>
            <person name="Shi Q."/>
            <person name="Xie Y."/>
            <person name="Shi X."/>
            <person name="Chang Y."/>
            <person name="Huang F."/>
            <person name="Chen Y."/>
            <person name="Hong S."/>
            <person name="Mi L."/>
            <person name="Sun Q."/>
            <person name="Zhang L."/>
            <person name="Zhou B."/>
            <person name="Peng R."/>
            <person name="Zhang X."/>
            <person name="Liu F."/>
        </authorList>
    </citation>
    <scope>NUCLEOTIDE SEQUENCE [LARGE SCALE GENOMIC DNA]</scope>
    <source>
        <strain evidence="3">cv. PA1801</strain>
    </source>
</reference>
<feature type="region of interest" description="Disordered" evidence="1">
    <location>
        <begin position="1"/>
        <end position="84"/>
    </location>
</feature>
<comment type="caution">
    <text evidence="2">The sequence shown here is derived from an EMBL/GenBank/DDBJ whole genome shotgun (WGS) entry which is preliminary data.</text>
</comment>